<dbReference type="AlphaFoldDB" id="A0A227JIF9"/>
<comment type="caution">
    <text evidence="1">The sequence shown here is derived from an EMBL/GenBank/DDBJ whole genome shotgun (WGS) entry which is preliminary data.</text>
</comment>
<evidence type="ECO:0000313" key="2">
    <source>
        <dbReference type="Proteomes" id="UP000214596"/>
    </source>
</evidence>
<reference evidence="1 2" key="1">
    <citation type="journal article" date="2017" name="Appl. Environ. Microbiol.">
        <title>Parallel evolution of two clades of a major Atlantic endemic Vibrio parahaemolyticus pathogen lineage by independent acquisition of related pathogenicity islands.</title>
        <authorList>
            <person name="Xu F."/>
            <person name="Gonzalez-Escalona N."/>
            <person name="Drees K.P."/>
            <person name="Sebra R.P."/>
            <person name="Cooper V.S."/>
            <person name="Jones S.H."/>
            <person name="Whistler C.A."/>
        </authorList>
    </citation>
    <scope>NUCLEOTIDE SEQUENCE [LARGE SCALE GENOMIC DNA]</scope>
    <source>
        <strain evidence="1 2">MAVP-3</strain>
    </source>
</reference>
<proteinExistence type="predicted"/>
<evidence type="ECO:0000313" key="1">
    <source>
        <dbReference type="EMBL" id="OXE34822.1"/>
    </source>
</evidence>
<gene>
    <name evidence="1" type="ORF">CA163_00355</name>
</gene>
<organism evidence="1 2">
    <name type="scientific">Vibrio parahaemolyticus</name>
    <dbReference type="NCBI Taxonomy" id="670"/>
    <lineage>
        <taxon>Bacteria</taxon>
        <taxon>Pseudomonadati</taxon>
        <taxon>Pseudomonadota</taxon>
        <taxon>Gammaproteobacteria</taxon>
        <taxon>Vibrionales</taxon>
        <taxon>Vibrionaceae</taxon>
        <taxon>Vibrio</taxon>
    </lineage>
</organism>
<dbReference type="EMBL" id="NIXT01000005">
    <property type="protein sequence ID" value="OXE34822.1"/>
    <property type="molecule type" value="Genomic_DNA"/>
</dbReference>
<accession>A0A227JIF9</accession>
<dbReference type="Proteomes" id="UP000214596">
    <property type="component" value="Unassembled WGS sequence"/>
</dbReference>
<name>A0A227JIF9_VIBPH</name>
<dbReference type="RefSeq" id="WP_025792535.1">
    <property type="nucleotide sequence ID" value="NZ_CANUIC010000002.1"/>
</dbReference>
<protein>
    <submittedName>
        <fullName evidence="1">Uncharacterized protein</fullName>
    </submittedName>
</protein>
<sequence>MNIIEITGAPCSGKSYYINNVLKGDYSSLPIYGNHLSKKIYFETAQKISLFFLGVMCSILSIDLIKFVLKNNNLASFSDKMKMLFFTFLKIGRFHFLNALFSDKTIVIDEGVSHLPFNLMLTEENDIKTMLSFFPKSFYFVDVWLFKEKEHVLLWRLRNRGHKKVLKDSDMIPFVKNNLKISSVVKVHYENSFCHYKEIVSYEE</sequence>